<dbReference type="RefSeq" id="WP_345208719.1">
    <property type="nucleotide sequence ID" value="NZ_BAABGM010000031.1"/>
</dbReference>
<gene>
    <name evidence="2" type="ORF">GCM10023168_36740</name>
</gene>
<proteinExistence type="predicted"/>
<comment type="caution">
    <text evidence="2">The sequence shown here is derived from an EMBL/GenBank/DDBJ whole genome shotgun (WGS) entry which is preliminary data.</text>
</comment>
<protein>
    <submittedName>
        <fullName evidence="2">Copper transporter</fullName>
    </submittedName>
</protein>
<accession>A0ABP8KSD8</accession>
<dbReference type="InterPro" id="IPR021522">
    <property type="entry name" value="MctB"/>
</dbReference>
<dbReference type="EMBL" id="BAABGM010000031">
    <property type="protein sequence ID" value="GAA4413726.1"/>
    <property type="molecule type" value="Genomic_DNA"/>
</dbReference>
<evidence type="ECO:0000313" key="2">
    <source>
        <dbReference type="EMBL" id="GAA4413726.1"/>
    </source>
</evidence>
<dbReference type="Pfam" id="PF11382">
    <property type="entry name" value="MctB"/>
    <property type="match status" value="1"/>
</dbReference>
<keyword evidence="1" id="KW-0175">Coiled coil</keyword>
<organism evidence="2 3">
    <name type="scientific">Fodinibacter luteus</name>
    <dbReference type="NCBI Taxonomy" id="552064"/>
    <lineage>
        <taxon>Bacteria</taxon>
        <taxon>Bacillati</taxon>
        <taxon>Actinomycetota</taxon>
        <taxon>Actinomycetes</taxon>
        <taxon>Micrococcales</taxon>
        <taxon>Intrasporangiaceae</taxon>
        <taxon>Fodinibacter (ex Wang et al. 2009)</taxon>
    </lineage>
</organism>
<name>A0ABP8KSD8_9MICO</name>
<feature type="coiled-coil region" evidence="1">
    <location>
        <begin position="34"/>
        <end position="61"/>
    </location>
</feature>
<evidence type="ECO:0000256" key="1">
    <source>
        <dbReference type="SAM" id="Coils"/>
    </source>
</evidence>
<keyword evidence="3" id="KW-1185">Reference proteome</keyword>
<evidence type="ECO:0000313" key="3">
    <source>
        <dbReference type="Proteomes" id="UP001500945"/>
    </source>
</evidence>
<dbReference type="Proteomes" id="UP001500945">
    <property type="component" value="Unassembled WGS sequence"/>
</dbReference>
<sequence>MIDFRYHLVSIVSIFLALAVGIVLGAGPLKGELGDTLTKEVAGLRQDKAELNAQLEDATAAADARDAYIGETNPGVLSGALLDRQVAIVVLPGSDAAVAESTAATLRSAGAAVVSTTSVSDDWVSTNEATAQARDAAVREAVATAGVDVSETGAVSGRDVLLAALLTTPARDGADAVAPGSAQAGLDTLAAADLLETDTEGFELADLVVVVSGVATQGDLEARQETAERWVDLTIALDARSTGTLVAAESSTTGDGVSVLDSVRNDATATDGVSTVDNAGGALGQASVVHGLVEQAAGEVGQYGLASGADAPYAPLPAP</sequence>
<reference evidence="3" key="1">
    <citation type="journal article" date="2019" name="Int. J. Syst. Evol. Microbiol.">
        <title>The Global Catalogue of Microorganisms (GCM) 10K type strain sequencing project: providing services to taxonomists for standard genome sequencing and annotation.</title>
        <authorList>
            <consortium name="The Broad Institute Genomics Platform"/>
            <consortium name="The Broad Institute Genome Sequencing Center for Infectious Disease"/>
            <person name="Wu L."/>
            <person name="Ma J."/>
        </authorList>
    </citation>
    <scope>NUCLEOTIDE SEQUENCE [LARGE SCALE GENOMIC DNA]</scope>
    <source>
        <strain evidence="3">JCM 17809</strain>
    </source>
</reference>